<proteinExistence type="predicted"/>
<dbReference type="InterPro" id="IPR051532">
    <property type="entry name" value="Ester_Hydrolysis_Enzymes"/>
</dbReference>
<dbReference type="InterPro" id="IPR036514">
    <property type="entry name" value="SGNH_hydro_sf"/>
</dbReference>
<sequence length="270" mass="28551">MSAIPRPRQLMLLAAGTVGGLSIGAYGLLNGQSKQARSVIVRSMRRALRADGDYEPPRGEPKGEPLRFAVLGDSTAAGLGASRPDALPGVLLAKELAAETGLAVRLRTHAFSGATTRELESQVDAALRDRPELAVVIIGGNDVTTKMPIRTSAALLGAQLARLCAAGTAVVLCSCPDLRVIKPIPQPLRAIVGQWSRALASAQRAVAETHGVTLFHSAELLSPEFGRRPELFSADRFHPGDEGYRVAACLLLGPLLSTLRAEQRSGRDGW</sequence>
<keyword evidence="3" id="KW-1185">Reference proteome</keyword>
<name>A0A4R2R9H0_9PSEU</name>
<dbReference type="Gene3D" id="3.40.50.1110">
    <property type="entry name" value="SGNH hydrolase"/>
    <property type="match status" value="1"/>
</dbReference>
<organism evidence="2 3">
    <name type="scientific">Tamaricihabitans halophyticus</name>
    <dbReference type="NCBI Taxonomy" id="1262583"/>
    <lineage>
        <taxon>Bacteria</taxon>
        <taxon>Bacillati</taxon>
        <taxon>Actinomycetota</taxon>
        <taxon>Actinomycetes</taxon>
        <taxon>Pseudonocardiales</taxon>
        <taxon>Pseudonocardiaceae</taxon>
        <taxon>Tamaricihabitans</taxon>
    </lineage>
</organism>
<protein>
    <submittedName>
        <fullName evidence="2">Lysophospholipase L1-like esterase</fullName>
    </submittedName>
</protein>
<dbReference type="Pfam" id="PF13472">
    <property type="entry name" value="Lipase_GDSL_2"/>
    <property type="match status" value="1"/>
</dbReference>
<dbReference type="InterPro" id="IPR013830">
    <property type="entry name" value="SGNH_hydro"/>
</dbReference>
<gene>
    <name evidence="2" type="ORF">EV191_101262</name>
</gene>
<reference evidence="2 3" key="1">
    <citation type="submission" date="2019-03" db="EMBL/GenBank/DDBJ databases">
        <title>Genomic Encyclopedia of Type Strains, Phase IV (KMG-IV): sequencing the most valuable type-strain genomes for metagenomic binning, comparative biology and taxonomic classification.</title>
        <authorList>
            <person name="Goeker M."/>
        </authorList>
    </citation>
    <scope>NUCLEOTIDE SEQUENCE [LARGE SCALE GENOMIC DNA]</scope>
    <source>
        <strain evidence="2 3">DSM 45765</strain>
    </source>
</reference>
<dbReference type="GO" id="GO:0004622">
    <property type="term" value="F:phosphatidylcholine lysophospholipase activity"/>
    <property type="evidence" value="ECO:0007669"/>
    <property type="project" value="TreeGrafter"/>
</dbReference>
<evidence type="ECO:0000313" key="2">
    <source>
        <dbReference type="EMBL" id="TCP56321.1"/>
    </source>
</evidence>
<accession>A0A4R2R9H0</accession>
<dbReference type="CDD" id="cd01836">
    <property type="entry name" value="FeeA_FeeB_like"/>
    <property type="match status" value="1"/>
</dbReference>
<evidence type="ECO:0000313" key="3">
    <source>
        <dbReference type="Proteomes" id="UP000294911"/>
    </source>
</evidence>
<dbReference type="PANTHER" id="PTHR30383">
    <property type="entry name" value="THIOESTERASE 1/PROTEASE 1/LYSOPHOSPHOLIPASE L1"/>
    <property type="match status" value="1"/>
</dbReference>
<dbReference type="AlphaFoldDB" id="A0A4R2R9H0"/>
<comment type="caution">
    <text evidence="2">The sequence shown here is derived from an EMBL/GenBank/DDBJ whole genome shotgun (WGS) entry which is preliminary data.</text>
</comment>
<dbReference type="Proteomes" id="UP000294911">
    <property type="component" value="Unassembled WGS sequence"/>
</dbReference>
<feature type="domain" description="SGNH hydrolase-type esterase" evidence="1">
    <location>
        <begin position="70"/>
        <end position="246"/>
    </location>
</feature>
<evidence type="ECO:0000259" key="1">
    <source>
        <dbReference type="Pfam" id="PF13472"/>
    </source>
</evidence>
<dbReference type="EMBL" id="SLXQ01000001">
    <property type="protein sequence ID" value="TCP56321.1"/>
    <property type="molecule type" value="Genomic_DNA"/>
</dbReference>
<dbReference type="SUPFAM" id="SSF52266">
    <property type="entry name" value="SGNH hydrolase"/>
    <property type="match status" value="1"/>
</dbReference>
<dbReference type="PANTHER" id="PTHR30383:SF5">
    <property type="entry name" value="SGNH HYDROLASE-TYPE ESTERASE DOMAIN-CONTAINING PROTEIN"/>
    <property type="match status" value="1"/>
</dbReference>
<dbReference type="RefSeq" id="WP_243658684.1">
    <property type="nucleotide sequence ID" value="NZ_SLXQ01000001.1"/>
</dbReference>